<dbReference type="PANTHER" id="PTHR35317:SF28">
    <property type="entry name" value="ZINC FINGER, CCHC-TYPE, RIBONUCLEASE H-LIKE DOMAIN, GAG-PRE-INTEGRASE DOMAIN PROTEIN-RELATED"/>
    <property type="match status" value="1"/>
</dbReference>
<dbReference type="Proteomes" id="UP001318860">
    <property type="component" value="Unassembled WGS sequence"/>
</dbReference>
<evidence type="ECO:0000256" key="2">
    <source>
        <dbReference type="SAM" id="MobiDB-lite"/>
    </source>
</evidence>
<keyword evidence="5" id="KW-1185">Reference proteome</keyword>
<protein>
    <recommendedName>
        <fullName evidence="3">CCHC-type domain-containing protein</fullName>
    </recommendedName>
</protein>
<dbReference type="Pfam" id="PF22936">
    <property type="entry name" value="Pol_BBD"/>
    <property type="match status" value="1"/>
</dbReference>
<feature type="domain" description="CCHC-type" evidence="3">
    <location>
        <begin position="223"/>
        <end position="238"/>
    </location>
</feature>
<evidence type="ECO:0000256" key="1">
    <source>
        <dbReference type="PROSITE-ProRule" id="PRU00047"/>
    </source>
</evidence>
<dbReference type="InterPro" id="IPR054722">
    <property type="entry name" value="PolX-like_BBD"/>
</dbReference>
<comment type="caution">
    <text evidence="4">The sequence shown here is derived from an EMBL/GenBank/DDBJ whole genome shotgun (WGS) entry which is preliminary data.</text>
</comment>
<dbReference type="InterPro" id="IPR036875">
    <property type="entry name" value="Znf_CCHC_sf"/>
</dbReference>
<accession>A0ABR0X369</accession>
<dbReference type="PROSITE" id="PS50158">
    <property type="entry name" value="ZF_CCHC"/>
    <property type="match status" value="1"/>
</dbReference>
<evidence type="ECO:0000313" key="5">
    <source>
        <dbReference type="Proteomes" id="UP001318860"/>
    </source>
</evidence>
<reference evidence="4 5" key="1">
    <citation type="journal article" date="2021" name="Comput. Struct. Biotechnol. J.">
        <title>De novo genome assembly of the potent medicinal plant Rehmannia glutinosa using nanopore technology.</title>
        <authorList>
            <person name="Ma L."/>
            <person name="Dong C."/>
            <person name="Song C."/>
            <person name="Wang X."/>
            <person name="Zheng X."/>
            <person name="Niu Y."/>
            <person name="Chen S."/>
            <person name="Feng W."/>
        </authorList>
    </citation>
    <scope>NUCLEOTIDE SEQUENCE [LARGE SCALE GENOMIC DNA]</scope>
    <source>
        <strain evidence="4">DH-2019</strain>
    </source>
</reference>
<dbReference type="Gene3D" id="4.10.60.10">
    <property type="entry name" value="Zinc finger, CCHC-type"/>
    <property type="match status" value="1"/>
</dbReference>
<dbReference type="Pfam" id="PF14223">
    <property type="entry name" value="Retrotran_gag_2"/>
    <property type="match status" value="1"/>
</dbReference>
<gene>
    <name evidence="4" type="ORF">DH2020_013347</name>
</gene>
<proteinExistence type="predicted"/>
<sequence>MKALLGAHGVWEVVAKGYEETKDESTLSSTEKDSLKDSRKKDKKALFLIYQALDDDGFEKISSATSAKQVWDKLQVSYKGQEKVKKVRLQTLRREFDSLQMKEDGEKLEDVVIMEKILRSLDANFDSITTIIEETKDLETMTIEQLLGSLQAQVQPTKNEENFHNNKSQRGRGRGQGRGRGRGRGWNSNNNFNNNNYMQGESSTRGRGRGNSYSRYDKSQVQCYNCQKFGHYARDCRNPNTRVNERANLVEEKKEDGANVLLQARNDNGEGQDDTWYLDTGASNHICGRRTIFMELDESVSGNVSFGDDSKVAIKGKGTILIRLKDGRHQFISNVYYVPTMKTNIFSLGQLLEKGYDIHLKDNNLSIRDNMNNLIARVPMSRNRMFRSIFKPM</sequence>
<dbReference type="EMBL" id="JABTTQ020000006">
    <property type="protein sequence ID" value="KAK6153708.1"/>
    <property type="molecule type" value="Genomic_DNA"/>
</dbReference>
<dbReference type="InterPro" id="IPR001878">
    <property type="entry name" value="Znf_CCHC"/>
</dbReference>
<evidence type="ECO:0000259" key="3">
    <source>
        <dbReference type="PROSITE" id="PS50158"/>
    </source>
</evidence>
<dbReference type="PANTHER" id="PTHR35317">
    <property type="entry name" value="OS04G0629600 PROTEIN"/>
    <property type="match status" value="1"/>
</dbReference>
<dbReference type="Pfam" id="PF00098">
    <property type="entry name" value="zf-CCHC"/>
    <property type="match status" value="1"/>
</dbReference>
<keyword evidence="1" id="KW-0479">Metal-binding</keyword>
<dbReference type="SMART" id="SM00343">
    <property type="entry name" value="ZnF_C2HC"/>
    <property type="match status" value="1"/>
</dbReference>
<dbReference type="SUPFAM" id="SSF57756">
    <property type="entry name" value="Retrovirus zinc finger-like domains"/>
    <property type="match status" value="1"/>
</dbReference>
<feature type="region of interest" description="Disordered" evidence="2">
    <location>
        <begin position="154"/>
        <end position="212"/>
    </location>
</feature>
<organism evidence="4 5">
    <name type="scientific">Rehmannia glutinosa</name>
    <name type="common">Chinese foxglove</name>
    <dbReference type="NCBI Taxonomy" id="99300"/>
    <lineage>
        <taxon>Eukaryota</taxon>
        <taxon>Viridiplantae</taxon>
        <taxon>Streptophyta</taxon>
        <taxon>Embryophyta</taxon>
        <taxon>Tracheophyta</taxon>
        <taxon>Spermatophyta</taxon>
        <taxon>Magnoliopsida</taxon>
        <taxon>eudicotyledons</taxon>
        <taxon>Gunneridae</taxon>
        <taxon>Pentapetalae</taxon>
        <taxon>asterids</taxon>
        <taxon>lamiids</taxon>
        <taxon>Lamiales</taxon>
        <taxon>Orobanchaceae</taxon>
        <taxon>Rehmannieae</taxon>
        <taxon>Rehmannia</taxon>
    </lineage>
</organism>
<evidence type="ECO:0000313" key="4">
    <source>
        <dbReference type="EMBL" id="KAK6153708.1"/>
    </source>
</evidence>
<name>A0ABR0X369_REHGL</name>
<keyword evidence="1" id="KW-0862">Zinc</keyword>
<keyword evidence="1" id="KW-0863">Zinc-finger</keyword>
<feature type="compositionally biased region" description="Low complexity" evidence="2">
    <location>
        <begin position="185"/>
        <end position="212"/>
    </location>
</feature>
<feature type="compositionally biased region" description="Basic residues" evidence="2">
    <location>
        <begin position="167"/>
        <end position="183"/>
    </location>
</feature>